<accession>A0A645F972</accession>
<sequence>MAVETVQTGYFGTDDVVKDALLSEQLADACGDGGEDHLYWSAEVDGKLHLINVACAGTCGGLVDEL</sequence>
<gene>
    <name evidence="1" type="ORF">SDC9_158074</name>
</gene>
<organism evidence="1">
    <name type="scientific">bioreactor metagenome</name>
    <dbReference type="NCBI Taxonomy" id="1076179"/>
    <lineage>
        <taxon>unclassified sequences</taxon>
        <taxon>metagenomes</taxon>
        <taxon>ecological metagenomes</taxon>
    </lineage>
</organism>
<name>A0A645F972_9ZZZZ</name>
<protein>
    <submittedName>
        <fullName evidence="1">Uncharacterized protein</fullName>
    </submittedName>
</protein>
<proteinExistence type="predicted"/>
<dbReference type="EMBL" id="VSSQ01056954">
    <property type="protein sequence ID" value="MPN10777.1"/>
    <property type="molecule type" value="Genomic_DNA"/>
</dbReference>
<reference evidence="1" key="1">
    <citation type="submission" date="2019-08" db="EMBL/GenBank/DDBJ databases">
        <authorList>
            <person name="Kucharzyk K."/>
            <person name="Murdoch R.W."/>
            <person name="Higgins S."/>
            <person name="Loffler F."/>
        </authorList>
    </citation>
    <scope>NUCLEOTIDE SEQUENCE</scope>
</reference>
<comment type="caution">
    <text evidence="1">The sequence shown here is derived from an EMBL/GenBank/DDBJ whole genome shotgun (WGS) entry which is preliminary data.</text>
</comment>
<evidence type="ECO:0000313" key="1">
    <source>
        <dbReference type="EMBL" id="MPN10777.1"/>
    </source>
</evidence>
<dbReference type="AlphaFoldDB" id="A0A645F972"/>